<evidence type="ECO:0000256" key="2">
    <source>
        <dbReference type="ARBA" id="ARBA00022729"/>
    </source>
</evidence>
<dbReference type="AlphaFoldDB" id="A0AAV5EKP5"/>
<dbReference type="Proteomes" id="UP001054889">
    <property type="component" value="Unassembled WGS sequence"/>
</dbReference>
<dbReference type="Pfam" id="PF14368">
    <property type="entry name" value="LTP_2"/>
    <property type="match status" value="1"/>
</dbReference>
<evidence type="ECO:0000313" key="7">
    <source>
        <dbReference type="EMBL" id="GJN23814.1"/>
    </source>
</evidence>
<gene>
    <name evidence="7" type="primary">gb11498</name>
    <name evidence="7" type="ORF">PR202_gb11498</name>
</gene>
<dbReference type="InterPro" id="IPR036312">
    <property type="entry name" value="Bifun_inhib/LTP/seed_sf"/>
</dbReference>
<dbReference type="InterPro" id="IPR016140">
    <property type="entry name" value="Bifunc_inhib/LTP/seed_store"/>
</dbReference>
<name>A0AAV5EKP5_ELECO</name>
<dbReference type="InterPro" id="IPR043325">
    <property type="entry name" value="LTSS"/>
</dbReference>
<keyword evidence="2" id="KW-0732">Signal</keyword>
<dbReference type="EMBL" id="BQKI01000076">
    <property type="protein sequence ID" value="GJN23814.1"/>
    <property type="molecule type" value="Genomic_DNA"/>
</dbReference>
<proteinExistence type="inferred from homology"/>
<evidence type="ECO:0000256" key="3">
    <source>
        <dbReference type="ARBA" id="ARBA00023157"/>
    </source>
</evidence>
<reference evidence="7" key="1">
    <citation type="journal article" date="2018" name="DNA Res.">
        <title>Multiple hybrid de novo genome assembly of finger millet, an orphan allotetraploid crop.</title>
        <authorList>
            <person name="Hatakeyama M."/>
            <person name="Aluri S."/>
            <person name="Balachadran M.T."/>
            <person name="Sivarajan S.R."/>
            <person name="Patrignani A."/>
            <person name="Gruter S."/>
            <person name="Poveda L."/>
            <person name="Shimizu-Inatsugi R."/>
            <person name="Baeten J."/>
            <person name="Francoijs K.J."/>
            <person name="Nataraja K.N."/>
            <person name="Reddy Y.A.N."/>
            <person name="Phadnis S."/>
            <person name="Ravikumar R.L."/>
            <person name="Schlapbach R."/>
            <person name="Sreeman S.M."/>
            <person name="Shimizu K.K."/>
        </authorList>
    </citation>
    <scope>NUCLEOTIDE SEQUENCE</scope>
</reference>
<reference evidence="7" key="2">
    <citation type="submission" date="2021-12" db="EMBL/GenBank/DDBJ databases">
        <title>Resequencing data analysis of finger millet.</title>
        <authorList>
            <person name="Hatakeyama M."/>
            <person name="Aluri S."/>
            <person name="Balachadran M.T."/>
            <person name="Sivarajan S.R."/>
            <person name="Poveda L."/>
            <person name="Shimizu-Inatsugi R."/>
            <person name="Schlapbach R."/>
            <person name="Sreeman S.M."/>
            <person name="Shimizu K.K."/>
        </authorList>
    </citation>
    <scope>NUCLEOTIDE SEQUENCE</scope>
</reference>
<evidence type="ECO:0000256" key="1">
    <source>
        <dbReference type="ARBA" id="ARBA00009748"/>
    </source>
</evidence>
<feature type="domain" description="Bifunctional inhibitor/plant lipid transfer protein/seed storage helical" evidence="6">
    <location>
        <begin position="33"/>
        <end position="106"/>
    </location>
</feature>
<evidence type="ECO:0000259" key="6">
    <source>
        <dbReference type="SMART" id="SM00499"/>
    </source>
</evidence>
<sequence length="184" mass="17955">MALVAVTAMTTTTTAQPQQQQQPALPNLPSAACPPPQATLLPCISYFMGNSSSPATACCSQVQAMFESQAPCLCAAMASAPSQLGSAFGAAQAMLPTACNLPPNACSSSGSGSSSSTTTATPASGTTADAPAPATSDVDPTAAGGGQKSVPGLIDSAAAASDYRGIPAASAVLLVSLFVACYVY</sequence>
<dbReference type="PANTHER" id="PTHR33044">
    <property type="entry name" value="BIFUNCTIONAL INHIBITOR/LIPID-TRANSFER PROTEIN/SEED STORAGE 2S ALBUMIN SUPERFAMILY PROTEIN-RELATED"/>
    <property type="match status" value="1"/>
</dbReference>
<keyword evidence="4" id="KW-0325">Glycoprotein</keyword>
<dbReference type="CDD" id="cd00010">
    <property type="entry name" value="AAI_LTSS"/>
    <property type="match status" value="1"/>
</dbReference>
<evidence type="ECO:0000256" key="5">
    <source>
        <dbReference type="SAM" id="MobiDB-lite"/>
    </source>
</evidence>
<feature type="region of interest" description="Disordered" evidence="5">
    <location>
        <begin position="110"/>
        <end position="146"/>
    </location>
</feature>
<organism evidence="7 8">
    <name type="scientific">Eleusine coracana subsp. coracana</name>
    <dbReference type="NCBI Taxonomy" id="191504"/>
    <lineage>
        <taxon>Eukaryota</taxon>
        <taxon>Viridiplantae</taxon>
        <taxon>Streptophyta</taxon>
        <taxon>Embryophyta</taxon>
        <taxon>Tracheophyta</taxon>
        <taxon>Spermatophyta</taxon>
        <taxon>Magnoliopsida</taxon>
        <taxon>Liliopsida</taxon>
        <taxon>Poales</taxon>
        <taxon>Poaceae</taxon>
        <taxon>PACMAD clade</taxon>
        <taxon>Chloridoideae</taxon>
        <taxon>Cynodonteae</taxon>
        <taxon>Eleusininae</taxon>
        <taxon>Eleusine</taxon>
    </lineage>
</organism>
<evidence type="ECO:0000256" key="4">
    <source>
        <dbReference type="ARBA" id="ARBA00023180"/>
    </source>
</evidence>
<evidence type="ECO:0000313" key="8">
    <source>
        <dbReference type="Proteomes" id="UP001054889"/>
    </source>
</evidence>
<comment type="caution">
    <text evidence="7">The sequence shown here is derived from an EMBL/GenBank/DDBJ whole genome shotgun (WGS) entry which is preliminary data.</text>
</comment>
<dbReference type="SUPFAM" id="SSF47699">
    <property type="entry name" value="Bifunctional inhibitor/lipid-transfer protein/seed storage 2S albumin"/>
    <property type="match status" value="1"/>
</dbReference>
<dbReference type="SMART" id="SM00499">
    <property type="entry name" value="AAI"/>
    <property type="match status" value="1"/>
</dbReference>
<dbReference type="Gene3D" id="1.10.110.10">
    <property type="entry name" value="Plant lipid-transfer and hydrophobic proteins"/>
    <property type="match status" value="1"/>
</dbReference>
<feature type="compositionally biased region" description="Low complexity" evidence="5">
    <location>
        <begin position="110"/>
        <end position="142"/>
    </location>
</feature>
<keyword evidence="3" id="KW-1015">Disulfide bond</keyword>
<accession>A0AAV5EKP5</accession>
<comment type="similarity">
    <text evidence="1">Belongs to the plant LTP family.</text>
</comment>
<keyword evidence="8" id="KW-1185">Reference proteome</keyword>
<protein>
    <recommendedName>
        <fullName evidence="6">Bifunctional inhibitor/plant lipid transfer protein/seed storage helical domain-containing protein</fullName>
    </recommendedName>
</protein>